<feature type="transmembrane region" description="Helical" evidence="7">
    <location>
        <begin position="70"/>
        <end position="89"/>
    </location>
</feature>
<evidence type="ECO:0000313" key="10">
    <source>
        <dbReference type="Proteomes" id="UP000094067"/>
    </source>
</evidence>
<organism evidence="9 10">
    <name type="scientific">Eisenbergiella tayi</name>
    <dbReference type="NCBI Taxonomy" id="1432052"/>
    <lineage>
        <taxon>Bacteria</taxon>
        <taxon>Bacillati</taxon>
        <taxon>Bacillota</taxon>
        <taxon>Clostridia</taxon>
        <taxon>Lachnospirales</taxon>
        <taxon>Lachnospiraceae</taxon>
        <taxon>Eisenbergiella</taxon>
    </lineage>
</organism>
<dbReference type="SUPFAM" id="SSF161098">
    <property type="entry name" value="MetI-like"/>
    <property type="match status" value="1"/>
</dbReference>
<keyword evidence="4 7" id="KW-0812">Transmembrane</keyword>
<evidence type="ECO:0000256" key="1">
    <source>
        <dbReference type="ARBA" id="ARBA00004651"/>
    </source>
</evidence>
<dbReference type="InterPro" id="IPR035906">
    <property type="entry name" value="MetI-like_sf"/>
</dbReference>
<evidence type="ECO:0000256" key="4">
    <source>
        <dbReference type="ARBA" id="ARBA00022692"/>
    </source>
</evidence>
<comment type="similarity">
    <text evidence="7">Belongs to the binding-protein-dependent transport system permease family.</text>
</comment>
<dbReference type="Gene3D" id="1.10.3720.10">
    <property type="entry name" value="MetI-like"/>
    <property type="match status" value="1"/>
</dbReference>
<name>A0A1E3AJ28_9FIRM</name>
<sequence>MKRVKQFCLEAVMLLLSLVVLFPVLYAVVSSFKTRSEIGEPLSLPHSLYLGNYENVFINLNVLGMLKNSFIVVAASMILIVLIGSLATYPLGRKSKGIYMMLYLFFLSGLMIPFSAGIVPLFQLIKGLRLMNSLGALILVSTGSLMPITIMVFSAYVKSIPRELEEAAIMDGCGRISVFMRIILPLLKPAVITIVIINTLPVWNDFFNPLLFISSESKRTLPIAIYSFVKQNGAADYGSIFAVSVISIIFPILLFLCFQEQFYKGMASGAVKG</sequence>
<evidence type="ECO:0000256" key="3">
    <source>
        <dbReference type="ARBA" id="ARBA00022475"/>
    </source>
</evidence>
<dbReference type="GO" id="GO:0005886">
    <property type="term" value="C:plasma membrane"/>
    <property type="evidence" value="ECO:0007669"/>
    <property type="project" value="UniProtKB-SubCell"/>
</dbReference>
<feature type="transmembrane region" description="Helical" evidence="7">
    <location>
        <begin position="134"/>
        <end position="157"/>
    </location>
</feature>
<proteinExistence type="inferred from homology"/>
<feature type="transmembrane region" description="Helical" evidence="7">
    <location>
        <begin position="7"/>
        <end position="29"/>
    </location>
</feature>
<gene>
    <name evidence="9" type="primary">araQ_8</name>
    <name evidence="9" type="ORF">BEI61_00349</name>
</gene>
<reference evidence="9 10" key="1">
    <citation type="submission" date="2016-07" db="EMBL/GenBank/DDBJ databases">
        <title>Characterization of isolates of Eisenbergiella tayi derived from blood cultures, using whole genome sequencing.</title>
        <authorList>
            <person name="Burdz T."/>
            <person name="Wiebe D."/>
            <person name="Huynh C."/>
            <person name="Bernard K."/>
        </authorList>
    </citation>
    <scope>NUCLEOTIDE SEQUENCE [LARGE SCALE GENOMIC DNA]</scope>
    <source>
        <strain evidence="9 10">NML 110608</strain>
    </source>
</reference>
<feature type="domain" description="ABC transmembrane type-1" evidence="8">
    <location>
        <begin position="66"/>
        <end position="258"/>
    </location>
</feature>
<keyword evidence="3" id="KW-1003">Cell membrane</keyword>
<feature type="transmembrane region" description="Helical" evidence="7">
    <location>
        <begin position="178"/>
        <end position="200"/>
    </location>
</feature>
<dbReference type="RefSeq" id="WP_069151035.1">
    <property type="nucleotide sequence ID" value="NZ_MCGH01000001.1"/>
</dbReference>
<keyword evidence="5 7" id="KW-1133">Transmembrane helix</keyword>
<feature type="transmembrane region" description="Helical" evidence="7">
    <location>
        <begin position="101"/>
        <end position="122"/>
    </location>
</feature>
<dbReference type="AlphaFoldDB" id="A0A1E3AJ28"/>
<accession>A0A1E3AJ28</accession>
<evidence type="ECO:0000256" key="6">
    <source>
        <dbReference type="ARBA" id="ARBA00023136"/>
    </source>
</evidence>
<dbReference type="Pfam" id="PF00528">
    <property type="entry name" value="BPD_transp_1"/>
    <property type="match status" value="1"/>
</dbReference>
<evidence type="ECO:0000259" key="8">
    <source>
        <dbReference type="PROSITE" id="PS50928"/>
    </source>
</evidence>
<dbReference type="InterPro" id="IPR000515">
    <property type="entry name" value="MetI-like"/>
</dbReference>
<keyword evidence="2 7" id="KW-0813">Transport</keyword>
<comment type="caution">
    <text evidence="9">The sequence shown here is derived from an EMBL/GenBank/DDBJ whole genome shotgun (WGS) entry which is preliminary data.</text>
</comment>
<evidence type="ECO:0000256" key="2">
    <source>
        <dbReference type="ARBA" id="ARBA00022448"/>
    </source>
</evidence>
<dbReference type="PROSITE" id="PS50928">
    <property type="entry name" value="ABC_TM1"/>
    <property type="match status" value="1"/>
</dbReference>
<dbReference type="EMBL" id="MCGH01000001">
    <property type="protein sequence ID" value="ODM08720.1"/>
    <property type="molecule type" value="Genomic_DNA"/>
</dbReference>
<dbReference type="PANTHER" id="PTHR43744">
    <property type="entry name" value="ABC TRANSPORTER PERMEASE PROTEIN MG189-RELATED-RELATED"/>
    <property type="match status" value="1"/>
</dbReference>
<evidence type="ECO:0000256" key="7">
    <source>
        <dbReference type="RuleBase" id="RU363032"/>
    </source>
</evidence>
<dbReference type="PANTHER" id="PTHR43744:SF8">
    <property type="entry name" value="SN-GLYCEROL-3-PHOSPHATE TRANSPORT SYSTEM PERMEASE PROTEIN UGPE"/>
    <property type="match status" value="1"/>
</dbReference>
<keyword evidence="6 7" id="KW-0472">Membrane</keyword>
<dbReference type="Proteomes" id="UP000094067">
    <property type="component" value="Unassembled WGS sequence"/>
</dbReference>
<dbReference type="GO" id="GO:0055085">
    <property type="term" value="P:transmembrane transport"/>
    <property type="evidence" value="ECO:0007669"/>
    <property type="project" value="InterPro"/>
</dbReference>
<evidence type="ECO:0000256" key="5">
    <source>
        <dbReference type="ARBA" id="ARBA00022989"/>
    </source>
</evidence>
<dbReference type="CDD" id="cd06261">
    <property type="entry name" value="TM_PBP2"/>
    <property type="match status" value="1"/>
</dbReference>
<evidence type="ECO:0000313" key="9">
    <source>
        <dbReference type="EMBL" id="ODM08720.1"/>
    </source>
</evidence>
<comment type="subcellular location">
    <subcellularLocation>
        <location evidence="1 7">Cell membrane</location>
        <topology evidence="1 7">Multi-pass membrane protein</topology>
    </subcellularLocation>
</comment>
<feature type="transmembrane region" description="Helical" evidence="7">
    <location>
        <begin position="237"/>
        <end position="258"/>
    </location>
</feature>
<protein>
    <submittedName>
        <fullName evidence="9">L-arabinose transport system permease protein AraQ</fullName>
    </submittedName>
</protein>